<name>J9F1P6_WUCBA</name>
<gene>
    <name evidence="1" type="ORF">WUBG_00666</name>
</gene>
<organism evidence="1 2">
    <name type="scientific">Wuchereria bancrofti</name>
    <dbReference type="NCBI Taxonomy" id="6293"/>
    <lineage>
        <taxon>Eukaryota</taxon>
        <taxon>Metazoa</taxon>
        <taxon>Ecdysozoa</taxon>
        <taxon>Nematoda</taxon>
        <taxon>Chromadorea</taxon>
        <taxon>Rhabditida</taxon>
        <taxon>Spirurina</taxon>
        <taxon>Spiruromorpha</taxon>
        <taxon>Filarioidea</taxon>
        <taxon>Onchocercidae</taxon>
        <taxon>Wuchereria</taxon>
    </lineage>
</organism>
<dbReference type="Proteomes" id="UP000004810">
    <property type="component" value="Unassembled WGS sequence"/>
</dbReference>
<proteinExistence type="predicted"/>
<evidence type="ECO:0000313" key="2">
    <source>
        <dbReference type="Proteomes" id="UP000004810"/>
    </source>
</evidence>
<accession>J9F1P6</accession>
<comment type="caution">
    <text evidence="1">The sequence shown here is derived from an EMBL/GenBank/DDBJ whole genome shotgun (WGS) entry which is preliminary data.</text>
</comment>
<dbReference type="AlphaFoldDB" id="J9F1P6"/>
<reference evidence="2" key="1">
    <citation type="submission" date="2012-08" db="EMBL/GenBank/DDBJ databases">
        <title>The Genome Sequence of Wuchereria bancrofti.</title>
        <authorList>
            <person name="Nutman T.B."/>
            <person name="Fink D.L."/>
            <person name="Russ C."/>
            <person name="Young S."/>
            <person name="Zeng Q."/>
            <person name="Koehrsen M."/>
            <person name="Alvarado L."/>
            <person name="Berlin A."/>
            <person name="Chapman S.B."/>
            <person name="Chen Z."/>
            <person name="Freedman E."/>
            <person name="Gellesch M."/>
            <person name="Goldberg J."/>
            <person name="Griggs A."/>
            <person name="Gujja S."/>
            <person name="Heilman E.R."/>
            <person name="Heiman D."/>
            <person name="Hepburn T."/>
            <person name="Howarth C."/>
            <person name="Jen D."/>
            <person name="Larson L."/>
            <person name="Lewis B."/>
            <person name="Mehta T."/>
            <person name="Park D."/>
            <person name="Pearson M."/>
            <person name="Roberts A."/>
            <person name="Saif S."/>
            <person name="Shea T."/>
            <person name="Shenoy N."/>
            <person name="Sisk P."/>
            <person name="Stolte C."/>
            <person name="Sykes S."/>
            <person name="Walk T."/>
            <person name="White J."/>
            <person name="Yandava C."/>
            <person name="Haas B."/>
            <person name="Henn M.R."/>
            <person name="Nusbaum C."/>
            <person name="Birren B."/>
        </authorList>
    </citation>
    <scope>NUCLEOTIDE SEQUENCE [LARGE SCALE GENOMIC DNA]</scope>
    <source>
        <strain evidence="2">NA</strain>
    </source>
</reference>
<sequence>MERRKEMDLQEHILRQQKVIDDLAKKLSSQNTAPDYMRRPEMNDPYAIVQAPSTSSLSSAAATAASATNKMPAWVTPSIYTQPEGGNSAETYEAWR</sequence>
<dbReference type="EMBL" id="ADBV01000120">
    <property type="protein sequence ID" value="EJW88418.1"/>
    <property type="molecule type" value="Genomic_DNA"/>
</dbReference>
<protein>
    <submittedName>
        <fullName evidence="1">Uncharacterized protein</fullName>
    </submittedName>
</protein>
<evidence type="ECO:0000313" key="1">
    <source>
        <dbReference type="EMBL" id="EJW88418.1"/>
    </source>
</evidence>